<evidence type="ECO:0000256" key="6">
    <source>
        <dbReference type="ARBA" id="ARBA00022967"/>
    </source>
</evidence>
<dbReference type="Pfam" id="PF08282">
    <property type="entry name" value="Hydrolase_3"/>
    <property type="match status" value="1"/>
</dbReference>
<dbReference type="GO" id="GO:0016020">
    <property type="term" value="C:membrane"/>
    <property type="evidence" value="ECO:0007669"/>
    <property type="project" value="UniProtKB-SubCell"/>
</dbReference>
<dbReference type="Pfam" id="PF00122">
    <property type="entry name" value="E1-E2_ATPase"/>
    <property type="match status" value="1"/>
</dbReference>
<dbReference type="AlphaFoldDB" id="A0A3T0TTB5"/>
<keyword evidence="3 9" id="KW-0812">Transmembrane</keyword>
<dbReference type="GO" id="GO:0005524">
    <property type="term" value="F:ATP binding"/>
    <property type="evidence" value="ECO:0007669"/>
    <property type="project" value="UniProtKB-KW"/>
</dbReference>
<name>A0A3T0TTB5_9BACT</name>
<evidence type="ECO:0000256" key="3">
    <source>
        <dbReference type="ARBA" id="ARBA00022692"/>
    </source>
</evidence>
<dbReference type="RefSeq" id="WP_116171973.1">
    <property type="nucleotide sequence ID" value="NZ_CP033058.2"/>
</dbReference>
<dbReference type="Proteomes" id="UP000256585">
    <property type="component" value="Chromosome"/>
</dbReference>
<feature type="transmembrane region" description="Helical" evidence="9">
    <location>
        <begin position="901"/>
        <end position="925"/>
    </location>
</feature>
<dbReference type="Gene3D" id="3.40.1110.10">
    <property type="entry name" value="Calcium-transporting ATPase, cytoplasmic domain N"/>
    <property type="match status" value="1"/>
</dbReference>
<dbReference type="SUPFAM" id="SSF81653">
    <property type="entry name" value="Calcium ATPase, transduction domain A"/>
    <property type="match status" value="1"/>
</dbReference>
<dbReference type="SMART" id="SM00831">
    <property type="entry name" value="Cation_ATPase_N"/>
    <property type="match status" value="1"/>
</dbReference>
<dbReference type="GO" id="GO:0016887">
    <property type="term" value="F:ATP hydrolysis activity"/>
    <property type="evidence" value="ECO:0007669"/>
    <property type="project" value="InterPro"/>
</dbReference>
<dbReference type="InterPro" id="IPR004014">
    <property type="entry name" value="ATPase_P-typ_cation-transptr_N"/>
</dbReference>
<feature type="transmembrane region" description="Helical" evidence="9">
    <location>
        <begin position="786"/>
        <end position="812"/>
    </location>
</feature>
<comment type="similarity">
    <text evidence="2">Belongs to the cation transport ATPase (P-type) (TC 3.A.3) family. Type IIA subfamily.</text>
</comment>
<dbReference type="InterPro" id="IPR008250">
    <property type="entry name" value="ATPase_P-typ_transduc_dom_A_sf"/>
</dbReference>
<dbReference type="PRINTS" id="PR00119">
    <property type="entry name" value="CATATPASE"/>
</dbReference>
<dbReference type="SUPFAM" id="SSF81660">
    <property type="entry name" value="Metal cation-transporting ATPase, ATP-binding domain N"/>
    <property type="match status" value="1"/>
</dbReference>
<evidence type="ECO:0000256" key="7">
    <source>
        <dbReference type="ARBA" id="ARBA00022989"/>
    </source>
</evidence>
<evidence type="ECO:0000313" key="11">
    <source>
        <dbReference type="EMBL" id="AZZ65209.1"/>
    </source>
</evidence>
<dbReference type="InterPro" id="IPR059000">
    <property type="entry name" value="ATPase_P-type_domA"/>
</dbReference>
<dbReference type="InterPro" id="IPR018303">
    <property type="entry name" value="ATPase_P-typ_P_site"/>
</dbReference>
<dbReference type="OrthoDB" id="9813266at2"/>
<evidence type="ECO:0000256" key="2">
    <source>
        <dbReference type="ARBA" id="ARBA00005675"/>
    </source>
</evidence>
<feature type="transmembrane region" description="Helical" evidence="9">
    <location>
        <begin position="708"/>
        <end position="729"/>
    </location>
</feature>
<gene>
    <name evidence="11" type="ORF">DMC14_000045</name>
</gene>
<proteinExistence type="inferred from homology"/>
<keyword evidence="6" id="KW-1278">Translocase</keyword>
<keyword evidence="4" id="KW-0547">Nucleotide-binding</keyword>
<feature type="transmembrane region" description="Helical" evidence="9">
    <location>
        <begin position="262"/>
        <end position="283"/>
    </location>
</feature>
<keyword evidence="12" id="KW-1185">Reference proteome</keyword>
<dbReference type="InterPro" id="IPR023214">
    <property type="entry name" value="HAD_sf"/>
</dbReference>
<evidence type="ECO:0000256" key="1">
    <source>
        <dbReference type="ARBA" id="ARBA00004141"/>
    </source>
</evidence>
<dbReference type="Gene3D" id="3.40.50.1000">
    <property type="entry name" value="HAD superfamily/HAD-like"/>
    <property type="match status" value="1"/>
</dbReference>
<sequence>MKKQLEVLPEITNEMLNTNMKLGLNNEEASLRHKTFGKNELNKTKKANPFLVYLSQFKDILVIILMFASLLSYIFAIISGVRNNWNFDSKLVVEFVEPSIIMFVVLSNSLIGAIQEIKSAKAVDALSKLNPLQAKVMRNGSLINLNSSEITIGDVVILEAGDVVPADGYLLFSSNLSAIESSLTGESEPAYKDYMAKRDFDLALGDRKFMLYSSSIIATGTGYYVVSAIGSQTELGKISSLVSSQKQSLSPLQIKINRLGKIFGYVGIALFLASILMQLLFAIPNTAHFKDMYFWSTVIVNGVSLAVAAIPEGLIAFSSIILAIGIQKMAKKNAIVKGLMAVESLGSCGIICSDKTGTLTQNKMTIVNLYDFKTNKIDNLSNLKIDNSFLKLIEYGSLCSEANLVFEDGEYKPVGDPTEVAFLYSLEKFSKYKTKADLINEYHRISVLPFDSDRKLMSTINKINDKYLVIVKGAPDVLINKSFLDNKQKDLILKKNNEWANNAYRVLAIASKEISKKDLDKFKKLNSNQKNAFLEKELNFDGLVAMIDPPRQEAKDAISICRSAGIKPVMITGDNINTAIAIAKSLDIYRDGDKTITGIELDKISDEDLANSIEKYSVYARVKPEDKLRIVNAWQKRNQVVAMTGDGVNDAPALKKADIGCAMGITGTEASKQAADMILADDNFSTIVSAVKNGRSIYQKIKNVIQNLLITSIAEIILVFFGLIIFKLIFNSWTELAGKEIYILSATQLLWINLFTHGFPAIALGLQDSKENYMNQRPISKYESIFANYMGINTLWQGILIGIMSMVAYYLGALWAKYNDPNNILGAASTVAFLVLGITATFNSINLMSKKPAIMSNPIFYWKVYSSVIFSLIFLLLVAFVNPIAKVFKGHEQLSNSPILIAYGLGIPLILIPIYFVHKIILLSIEKKNNKFKKIKEFEMILSPKEIKQINKK</sequence>
<evidence type="ECO:0000256" key="8">
    <source>
        <dbReference type="ARBA" id="ARBA00023136"/>
    </source>
</evidence>
<dbReference type="Gene3D" id="1.20.1110.10">
    <property type="entry name" value="Calcium-transporting ATPase, transmembrane domain"/>
    <property type="match status" value="1"/>
</dbReference>
<feature type="domain" description="Cation-transporting P-type ATPase N-terminal" evidence="10">
    <location>
        <begin position="7"/>
        <end position="77"/>
    </location>
</feature>
<dbReference type="FunFam" id="3.40.50.1000:FF:000028">
    <property type="entry name" value="Calcium-transporting P-type ATPase, putative"/>
    <property type="match status" value="1"/>
</dbReference>
<dbReference type="SFLD" id="SFLDG00002">
    <property type="entry name" value="C1.7:_P-type_atpase_like"/>
    <property type="match status" value="1"/>
</dbReference>
<evidence type="ECO:0000256" key="4">
    <source>
        <dbReference type="ARBA" id="ARBA00022741"/>
    </source>
</evidence>
<dbReference type="InterPro" id="IPR044492">
    <property type="entry name" value="P_typ_ATPase_HD_dom"/>
</dbReference>
<dbReference type="InterPro" id="IPR001757">
    <property type="entry name" value="P_typ_ATPase"/>
</dbReference>
<dbReference type="Gene3D" id="2.70.150.10">
    <property type="entry name" value="Calcium-transporting ATPase, cytoplasmic transduction domain A"/>
    <property type="match status" value="1"/>
</dbReference>
<keyword evidence="8 9" id="KW-0472">Membrane</keyword>
<feature type="transmembrane region" description="Helical" evidence="9">
    <location>
        <begin position="741"/>
        <end position="766"/>
    </location>
</feature>
<keyword evidence="5" id="KW-0067">ATP-binding</keyword>
<reference evidence="11" key="1">
    <citation type="submission" date="2019-03" db="EMBL/GenBank/DDBJ databases">
        <title>Draft Sequence and Annotation of the Mycoplasma phocicerebrale Strain 1049T Genome.</title>
        <authorList>
            <person name="Frasca S.Jr."/>
            <person name="Kutish G.F."/>
            <person name="Castellanos Gell J."/>
            <person name="Michaels D.L."/>
            <person name="Brown D.R."/>
        </authorList>
    </citation>
    <scope>NUCLEOTIDE SEQUENCE</scope>
    <source>
        <strain evidence="11">1049</strain>
    </source>
</reference>
<feature type="transmembrane region" description="Helical" evidence="9">
    <location>
        <begin position="303"/>
        <end position="326"/>
    </location>
</feature>
<dbReference type="InterPro" id="IPR036412">
    <property type="entry name" value="HAD-like_sf"/>
</dbReference>
<dbReference type="KEGG" id="mphc:DMC14_000045"/>
<dbReference type="NCBIfam" id="TIGR01494">
    <property type="entry name" value="ATPase_P-type"/>
    <property type="match status" value="2"/>
</dbReference>
<dbReference type="SUPFAM" id="SSF56784">
    <property type="entry name" value="HAD-like"/>
    <property type="match status" value="1"/>
</dbReference>
<dbReference type="InterPro" id="IPR006068">
    <property type="entry name" value="ATPase_P-typ_cation-transptr_C"/>
</dbReference>
<feature type="transmembrane region" description="Helical" evidence="9">
    <location>
        <begin position="824"/>
        <end position="848"/>
    </location>
</feature>
<dbReference type="PRINTS" id="PR00120">
    <property type="entry name" value="HATPASE"/>
</dbReference>
<feature type="transmembrane region" description="Helical" evidence="9">
    <location>
        <begin position="60"/>
        <end position="79"/>
    </location>
</feature>
<feature type="transmembrane region" description="Helical" evidence="9">
    <location>
        <begin position="91"/>
        <end position="111"/>
    </location>
</feature>
<evidence type="ECO:0000256" key="5">
    <source>
        <dbReference type="ARBA" id="ARBA00022840"/>
    </source>
</evidence>
<keyword evidence="7 9" id="KW-1133">Transmembrane helix</keyword>
<dbReference type="InterPro" id="IPR023299">
    <property type="entry name" value="ATPase_P-typ_cyto_dom_N"/>
</dbReference>
<dbReference type="SFLD" id="SFLDF00027">
    <property type="entry name" value="p-type_atpase"/>
    <property type="match status" value="1"/>
</dbReference>
<evidence type="ECO:0000256" key="9">
    <source>
        <dbReference type="SAM" id="Phobius"/>
    </source>
</evidence>
<dbReference type="Pfam" id="PF00689">
    <property type="entry name" value="Cation_ATPase_C"/>
    <property type="match status" value="1"/>
</dbReference>
<evidence type="ECO:0000313" key="12">
    <source>
        <dbReference type="Proteomes" id="UP000256585"/>
    </source>
</evidence>
<dbReference type="PROSITE" id="PS00154">
    <property type="entry name" value="ATPASE_E1_E2"/>
    <property type="match status" value="1"/>
</dbReference>
<comment type="subcellular location">
    <subcellularLocation>
        <location evidence="1">Membrane</location>
        <topology evidence="1">Multi-pass membrane protein</topology>
    </subcellularLocation>
</comment>
<feature type="transmembrane region" description="Helical" evidence="9">
    <location>
        <begin position="860"/>
        <end position="881"/>
    </location>
</feature>
<accession>A0A3T0TTB5</accession>
<dbReference type="EMBL" id="CP033058">
    <property type="protein sequence ID" value="AZZ65209.1"/>
    <property type="molecule type" value="Genomic_DNA"/>
</dbReference>
<dbReference type="InterPro" id="IPR023298">
    <property type="entry name" value="ATPase_P-typ_TM_dom_sf"/>
</dbReference>
<dbReference type="Pfam" id="PF13246">
    <property type="entry name" value="Cation_ATPase"/>
    <property type="match status" value="1"/>
</dbReference>
<protein>
    <submittedName>
        <fullName evidence="11">Cation-translocating P-type ATPase</fullName>
    </submittedName>
</protein>
<dbReference type="SFLD" id="SFLDS00003">
    <property type="entry name" value="Haloacid_Dehalogenase"/>
    <property type="match status" value="1"/>
</dbReference>
<organism evidence="11 12">
    <name type="scientific">Metamycoplasma phocicerebrale</name>
    <dbReference type="NCBI Taxonomy" id="142649"/>
    <lineage>
        <taxon>Bacteria</taxon>
        <taxon>Bacillati</taxon>
        <taxon>Mycoplasmatota</taxon>
        <taxon>Mycoplasmoidales</taxon>
        <taxon>Metamycoplasmataceae</taxon>
        <taxon>Metamycoplasma</taxon>
    </lineage>
</organism>
<evidence type="ECO:0000259" key="10">
    <source>
        <dbReference type="SMART" id="SM00831"/>
    </source>
</evidence>
<dbReference type="SUPFAM" id="SSF81665">
    <property type="entry name" value="Calcium ATPase, transmembrane domain M"/>
    <property type="match status" value="1"/>
</dbReference>
<dbReference type="PANTHER" id="PTHR42861">
    <property type="entry name" value="CALCIUM-TRANSPORTING ATPASE"/>
    <property type="match status" value="1"/>
</dbReference>
<dbReference type="Pfam" id="PF00690">
    <property type="entry name" value="Cation_ATPase_N"/>
    <property type="match status" value="1"/>
</dbReference>